<reference evidence="2" key="2">
    <citation type="submission" date="2025-09" db="UniProtKB">
        <authorList>
            <consortium name="Ensembl"/>
        </authorList>
    </citation>
    <scope>IDENTIFICATION</scope>
</reference>
<reference evidence="2" key="1">
    <citation type="submission" date="2025-08" db="UniProtKB">
        <authorList>
            <consortium name="Ensembl"/>
        </authorList>
    </citation>
    <scope>IDENTIFICATION</scope>
</reference>
<evidence type="ECO:0000256" key="1">
    <source>
        <dbReference type="SAM" id="MobiDB-lite"/>
    </source>
</evidence>
<feature type="region of interest" description="Disordered" evidence="1">
    <location>
        <begin position="17"/>
        <end position="45"/>
    </location>
</feature>
<accession>A0A8C5YW38</accession>
<evidence type="ECO:0000313" key="3">
    <source>
        <dbReference type="Proteomes" id="UP000694407"/>
    </source>
</evidence>
<organism evidence="2 3">
    <name type="scientific">Marmota marmota marmota</name>
    <name type="common">Alpine marmot</name>
    <dbReference type="NCBI Taxonomy" id="9994"/>
    <lineage>
        <taxon>Eukaryota</taxon>
        <taxon>Metazoa</taxon>
        <taxon>Chordata</taxon>
        <taxon>Craniata</taxon>
        <taxon>Vertebrata</taxon>
        <taxon>Euteleostomi</taxon>
        <taxon>Mammalia</taxon>
        <taxon>Eutheria</taxon>
        <taxon>Euarchontoglires</taxon>
        <taxon>Glires</taxon>
        <taxon>Rodentia</taxon>
        <taxon>Sciuromorpha</taxon>
        <taxon>Sciuridae</taxon>
        <taxon>Xerinae</taxon>
        <taxon>Marmotini</taxon>
        <taxon>Marmota</taxon>
    </lineage>
</organism>
<protein>
    <submittedName>
        <fullName evidence="2">Uncharacterized protein</fullName>
    </submittedName>
</protein>
<sequence>MALRRVFSLRSCSPRTPHLAPLSTSPATREQPAAGPRAVPGCRPVEAARPPVPVVDFSNAQKAYRSLRTWELARNLLVLRLCASPTLLERHQQVQGALVQHPLRASLPPGDLAAAFTEAAC</sequence>
<dbReference type="GeneTree" id="ENSGT00960000189846"/>
<proteinExistence type="predicted"/>
<evidence type="ECO:0000313" key="2">
    <source>
        <dbReference type="Ensembl" id="ENSMMMP00000005042.1"/>
    </source>
</evidence>
<name>A0A8C5YW38_MARMA</name>
<keyword evidence="3" id="KW-1185">Reference proteome</keyword>
<dbReference type="Ensembl" id="ENSMMMT00000005748.1">
    <property type="protein sequence ID" value="ENSMMMP00000005042.1"/>
    <property type="gene ID" value="ENSMMMG00000004607.1"/>
</dbReference>
<dbReference type="Proteomes" id="UP000694407">
    <property type="component" value="Unplaced"/>
</dbReference>
<dbReference type="AlphaFoldDB" id="A0A8C5YW38"/>